<keyword evidence="1" id="KW-0812">Transmembrane</keyword>
<dbReference type="Gene3D" id="3.30.70.1440">
    <property type="entry name" value="Multidrug efflux transporter AcrB pore domain"/>
    <property type="match status" value="1"/>
</dbReference>
<feature type="transmembrane region" description="Helical" evidence="1">
    <location>
        <begin position="1060"/>
        <end position="1086"/>
    </location>
</feature>
<dbReference type="Gene3D" id="3.30.2090.10">
    <property type="entry name" value="Multidrug efflux transporter AcrB TolC docking domain, DN and DC subdomains"/>
    <property type="match status" value="2"/>
</dbReference>
<dbReference type="Gene3D" id="3.30.70.1430">
    <property type="entry name" value="Multidrug efflux transporter AcrB pore domain"/>
    <property type="match status" value="2"/>
</dbReference>
<sequence>MPRFFIDRPVFAWVLALGILLAGFIALRALPIEQYPQVAPPSLTISLVYPGASAETLEQNATQIIEQQLNGVENLLYLSSSSEANGTASITVTFEAGTDIDLSQTEVQNRLSTIEARLPEEVRRQGITVRQANSGFLMIVALTSPSGEFESIDLGNIASTQVIDELRRVQGIGDIQLFGSEYAMRIWLDPQRLAAFNLSPTAVLAAVREQNSQSAGGSIGGQPTASDQQITATIVTQDRFSAVQEFEQIILRAQTGGAVVRLGDVARVEIGAQSYASSASLNGQPVAAMAVQLATGANALGAAEGVRARMAELEGTLPPGLEWSIPYDTTPFIELSVEEVVKTLVEAMALVFLVMLLFLQSWRATVIPTLVVPIALAGACLGLWMFGYSINVLSLFGMVLAIGILVDDAIVVIENVERIMREEGLPPLQATRKAMDQITGAIIGITLVLIAVFLPMAFFPGSTGGIYRQFSVTLAISIFFSALMALTLTPALCAAFLKPIHNGDAKGAVPQPSDHPATSERRIAPHAGNISASDDYADYHDADDRIADAHDPAARGAGAKGVWSRITAFTQMIFTRFNGWFGRMTTRYGRANDRLLSRPMRSLAAFLALFAVTVLLFLRLPTAFLPTEDQGALFTIVQAPPGATRDRTEEVIEPVAQFWSSQPEVDDVLIIRGFSFFGVGQNNAMMFVTLKPWDERSGDANDASALAAIAGAAFGALQDGIAFVVQPPPIPALGNASGFSFKLEDRGGVGREALTAARDQLLGAAFQSDVIVNLRPEDQQPAPQLQLNIDRLEASALGLSIADVNAALSISFGSAYANDFTRQGRVLQVLVEADAPYRMTPQDVLTLRIPNAEGDLVPFSSFATAEWSAGPPALARYNGYPAMTLSGEAAPGMASGDALAEMEQLAASLPPGIDYEWTGISYEEKQSAGQIALLLGLSLLIVFLLLAALYESWAIPLAVLLVVPTGVFGAVVFSLARGLNADIYFNVGLITIIGLAAKNAILIVEFAIEEEERGLTPMQAVKSAALLRLRPIIMTSLAFALGMLPLVLSSGAGAASRIAVGTGVMGGMIAATGIGIFIIPVLYLLVRRWVSTKKFSKQDPRHEAEVGIGFDAVADPASDKPAGERT</sequence>
<feature type="transmembrane region" description="Helical" evidence="1">
    <location>
        <begin position="603"/>
        <end position="620"/>
    </location>
</feature>
<comment type="caution">
    <text evidence="2">The sequence shown here is derived from an EMBL/GenBank/DDBJ whole genome shotgun (WGS) entry which is preliminary data.</text>
</comment>
<dbReference type="PRINTS" id="PR00702">
    <property type="entry name" value="ACRIFLAVINRP"/>
</dbReference>
<feature type="transmembrane region" description="Helical" evidence="1">
    <location>
        <begin position="983"/>
        <end position="1008"/>
    </location>
</feature>
<feature type="transmembrane region" description="Helical" evidence="1">
    <location>
        <begin position="931"/>
        <end position="950"/>
    </location>
</feature>
<evidence type="ECO:0000313" key="3">
    <source>
        <dbReference type="Proteomes" id="UP001259803"/>
    </source>
</evidence>
<dbReference type="PANTHER" id="PTHR32063">
    <property type="match status" value="1"/>
</dbReference>
<gene>
    <name evidence="2" type="ORF">RM533_07680</name>
</gene>
<dbReference type="Pfam" id="PF00873">
    <property type="entry name" value="ACR_tran"/>
    <property type="match status" value="2"/>
</dbReference>
<protein>
    <submittedName>
        <fullName evidence="2">Multidrug efflux RND transporter permease subunit</fullName>
    </submittedName>
</protein>
<dbReference type="EMBL" id="JAVRHS010000005">
    <property type="protein sequence ID" value="MDT0576066.1"/>
    <property type="molecule type" value="Genomic_DNA"/>
</dbReference>
<dbReference type="Gene3D" id="3.30.70.1320">
    <property type="entry name" value="Multidrug efflux transporter AcrB pore domain like"/>
    <property type="match status" value="1"/>
</dbReference>
<keyword evidence="1" id="KW-0472">Membrane</keyword>
<keyword evidence="1" id="KW-1133">Transmembrane helix</keyword>
<feature type="transmembrane region" description="Helical" evidence="1">
    <location>
        <begin position="434"/>
        <end position="458"/>
    </location>
</feature>
<proteinExistence type="predicted"/>
<dbReference type="InterPro" id="IPR027463">
    <property type="entry name" value="AcrB_DN_DC_subdom"/>
</dbReference>
<dbReference type="Gene3D" id="1.20.1640.10">
    <property type="entry name" value="Multidrug efflux transporter AcrB transmembrane domain"/>
    <property type="match status" value="2"/>
</dbReference>
<dbReference type="SUPFAM" id="SSF82714">
    <property type="entry name" value="Multidrug efflux transporter AcrB TolC docking domain, DN and DC subdomains"/>
    <property type="match status" value="2"/>
</dbReference>
<dbReference type="InterPro" id="IPR001036">
    <property type="entry name" value="Acrflvin-R"/>
</dbReference>
<evidence type="ECO:0000256" key="1">
    <source>
        <dbReference type="SAM" id="Phobius"/>
    </source>
</evidence>
<feature type="transmembrane region" description="Helical" evidence="1">
    <location>
        <begin position="1029"/>
        <end position="1048"/>
    </location>
</feature>
<dbReference type="PANTHER" id="PTHR32063:SF13">
    <property type="entry name" value="MULTIDRUG EFFLUX PUMP SUBUNIT ACRB-RELATED"/>
    <property type="match status" value="1"/>
</dbReference>
<organism evidence="2 3">
    <name type="scientific">Croceicoccus esteveae</name>
    <dbReference type="NCBI Taxonomy" id="3075597"/>
    <lineage>
        <taxon>Bacteria</taxon>
        <taxon>Pseudomonadati</taxon>
        <taxon>Pseudomonadota</taxon>
        <taxon>Alphaproteobacteria</taxon>
        <taxon>Sphingomonadales</taxon>
        <taxon>Erythrobacteraceae</taxon>
        <taxon>Croceicoccus</taxon>
    </lineage>
</organism>
<reference evidence="2 3" key="1">
    <citation type="submission" date="2023-09" db="EMBL/GenBank/DDBJ databases">
        <authorList>
            <person name="Rey-Velasco X."/>
        </authorList>
    </citation>
    <scope>NUCLEOTIDE SEQUENCE [LARGE SCALE GENOMIC DNA]</scope>
    <source>
        <strain evidence="2 3">F390</strain>
    </source>
</reference>
<feature type="transmembrane region" description="Helical" evidence="1">
    <location>
        <begin position="366"/>
        <end position="386"/>
    </location>
</feature>
<feature type="transmembrane region" description="Helical" evidence="1">
    <location>
        <begin position="957"/>
        <end position="977"/>
    </location>
</feature>
<accession>A0ABU2ZIM5</accession>
<feature type="transmembrane region" description="Helical" evidence="1">
    <location>
        <begin position="470"/>
        <end position="497"/>
    </location>
</feature>
<dbReference type="RefSeq" id="WP_311340647.1">
    <property type="nucleotide sequence ID" value="NZ_JAVRHS010000005.1"/>
</dbReference>
<dbReference type="NCBIfam" id="NF000282">
    <property type="entry name" value="RND_permease_1"/>
    <property type="match status" value="1"/>
</dbReference>
<dbReference type="SUPFAM" id="SSF82693">
    <property type="entry name" value="Multidrug efflux transporter AcrB pore domain, PN1, PN2, PC1 and PC2 subdomains"/>
    <property type="match status" value="4"/>
</dbReference>
<dbReference type="Proteomes" id="UP001259803">
    <property type="component" value="Unassembled WGS sequence"/>
</dbReference>
<name>A0ABU2ZIM5_9SPHN</name>
<feature type="transmembrane region" description="Helical" evidence="1">
    <location>
        <begin position="392"/>
        <end position="413"/>
    </location>
</feature>
<keyword evidence="3" id="KW-1185">Reference proteome</keyword>
<evidence type="ECO:0000313" key="2">
    <source>
        <dbReference type="EMBL" id="MDT0576066.1"/>
    </source>
</evidence>
<dbReference type="SUPFAM" id="SSF82866">
    <property type="entry name" value="Multidrug efflux transporter AcrB transmembrane domain"/>
    <property type="match status" value="2"/>
</dbReference>